<name>A0A517R1F8_9PLAN</name>
<keyword evidence="3" id="KW-0548">Nucleotidyltransferase</keyword>
<dbReference type="GO" id="GO:0003697">
    <property type="term" value="F:single-stranded DNA binding"/>
    <property type="evidence" value="ECO:0007669"/>
    <property type="project" value="InterPro"/>
</dbReference>
<dbReference type="EC" id="2.7.7.-" evidence="3"/>
<dbReference type="InterPro" id="IPR017113">
    <property type="entry name" value="Antirestriction_ArdC"/>
</dbReference>
<gene>
    <name evidence="3" type="primary">traC</name>
    <name evidence="3" type="ORF">Pan189_20620</name>
</gene>
<sequence>MADVYQLITDRIIELLEQGTVPWHKPWRSAEHAPQNLISRKAYRGINAFLLGCLGYESPYWLTFKQAKQLGGVVRKGEKSVPVVFWKWLEKRDPQTDEIERLPLLKYYRVFHVTQCDLPGAKVPVVEEPEEAEFEPILACEQVVENMPNAPKIEIGGGRACYAPKADVIKMPKCEVFETAEDYYATLFHELTHATGHTTRLDRDGVRELSPFGSASYSKEELVAEVGAAFLCGHCGIDTATIENTAAYVDGWLKKLRGDKKLVVQAAAQAQKAADYVLGVTFKVNDE</sequence>
<evidence type="ECO:0000313" key="4">
    <source>
        <dbReference type="Proteomes" id="UP000317318"/>
    </source>
</evidence>
<reference evidence="3 4" key="1">
    <citation type="submission" date="2019-02" db="EMBL/GenBank/DDBJ databases">
        <title>Deep-cultivation of Planctomycetes and their phenomic and genomic characterization uncovers novel biology.</title>
        <authorList>
            <person name="Wiegand S."/>
            <person name="Jogler M."/>
            <person name="Boedeker C."/>
            <person name="Pinto D."/>
            <person name="Vollmers J."/>
            <person name="Rivas-Marin E."/>
            <person name="Kohn T."/>
            <person name="Peeters S.H."/>
            <person name="Heuer A."/>
            <person name="Rast P."/>
            <person name="Oberbeckmann S."/>
            <person name="Bunk B."/>
            <person name="Jeske O."/>
            <person name="Meyerdierks A."/>
            <person name="Storesund J.E."/>
            <person name="Kallscheuer N."/>
            <person name="Luecker S."/>
            <person name="Lage O.M."/>
            <person name="Pohl T."/>
            <person name="Merkel B.J."/>
            <person name="Hornburger P."/>
            <person name="Mueller R.-W."/>
            <person name="Bruemmer F."/>
            <person name="Labrenz M."/>
            <person name="Spormann A.M."/>
            <person name="Op den Camp H."/>
            <person name="Overmann J."/>
            <person name="Amann R."/>
            <person name="Jetten M.S.M."/>
            <person name="Mascher T."/>
            <person name="Medema M.H."/>
            <person name="Devos D.P."/>
            <person name="Kaster A.-K."/>
            <person name="Ovreas L."/>
            <person name="Rohde M."/>
            <person name="Galperin M.Y."/>
            <person name="Jogler C."/>
        </authorList>
    </citation>
    <scope>NUCLEOTIDE SEQUENCE [LARGE SCALE GENOMIC DNA]</scope>
    <source>
        <strain evidence="3 4">Pan189</strain>
    </source>
</reference>
<feature type="domain" description="Polyvalent protein metallopeptidase" evidence="2">
    <location>
        <begin position="152"/>
        <end position="269"/>
    </location>
</feature>
<feature type="domain" description="N-terminal" evidence="1">
    <location>
        <begin position="3"/>
        <end position="111"/>
    </location>
</feature>
<dbReference type="Pfam" id="PF18818">
    <property type="entry name" value="MPTase-PolyVal"/>
    <property type="match status" value="1"/>
</dbReference>
<dbReference type="GO" id="GO:0016779">
    <property type="term" value="F:nucleotidyltransferase activity"/>
    <property type="evidence" value="ECO:0007669"/>
    <property type="project" value="UniProtKB-KW"/>
</dbReference>
<keyword evidence="3" id="KW-0808">Transferase</keyword>
<keyword evidence="4" id="KW-1185">Reference proteome</keyword>
<organism evidence="3 4">
    <name type="scientific">Stratiformator vulcanicus</name>
    <dbReference type="NCBI Taxonomy" id="2527980"/>
    <lineage>
        <taxon>Bacteria</taxon>
        <taxon>Pseudomonadati</taxon>
        <taxon>Planctomycetota</taxon>
        <taxon>Planctomycetia</taxon>
        <taxon>Planctomycetales</taxon>
        <taxon>Planctomycetaceae</taxon>
        <taxon>Stratiformator</taxon>
    </lineage>
</organism>
<dbReference type="RefSeq" id="WP_145363774.1">
    <property type="nucleotide sequence ID" value="NZ_CP036268.1"/>
</dbReference>
<dbReference type="EMBL" id="CP036268">
    <property type="protein sequence ID" value="QDT37680.1"/>
    <property type="molecule type" value="Genomic_DNA"/>
</dbReference>
<protein>
    <submittedName>
        <fullName evidence="3">DNA primase TraC</fullName>
        <ecNumber evidence="3">2.7.7.-</ecNumber>
    </submittedName>
</protein>
<dbReference type="PIRSF" id="PIRSF037112">
    <property type="entry name" value="Antirestriction_ArdC"/>
    <property type="match status" value="1"/>
</dbReference>
<proteinExistence type="predicted"/>
<accession>A0A517R1F8</accession>
<evidence type="ECO:0000259" key="2">
    <source>
        <dbReference type="Pfam" id="PF18818"/>
    </source>
</evidence>
<dbReference type="KEGG" id="svp:Pan189_20620"/>
<evidence type="ECO:0000259" key="1">
    <source>
        <dbReference type="Pfam" id="PF08401"/>
    </source>
</evidence>
<dbReference type="InterPro" id="IPR013610">
    <property type="entry name" value="ArdC_N"/>
</dbReference>
<dbReference type="AlphaFoldDB" id="A0A517R1F8"/>
<dbReference type="Pfam" id="PF08401">
    <property type="entry name" value="ArdcN"/>
    <property type="match status" value="1"/>
</dbReference>
<evidence type="ECO:0000313" key="3">
    <source>
        <dbReference type="EMBL" id="QDT37680.1"/>
    </source>
</evidence>
<dbReference type="OrthoDB" id="9792687at2"/>
<dbReference type="Proteomes" id="UP000317318">
    <property type="component" value="Chromosome"/>
</dbReference>
<dbReference type="InterPro" id="IPR041459">
    <property type="entry name" value="MPTase-PolyVal"/>
</dbReference>